<dbReference type="Proteomes" id="UP000541154">
    <property type="component" value="Unassembled WGS sequence"/>
</dbReference>
<evidence type="ECO:0000313" key="2">
    <source>
        <dbReference type="Proteomes" id="UP000541154"/>
    </source>
</evidence>
<sequence length="397" mass="44883">MASFTPRKNENGRLSILPEELVEQIASLLDPRGLSLCNMRLTCVHLYNKTLHRFGCTVLHTIRTDLNAYGLQRLVELADDSRLRDYVHVLFIAQLPTVQMGTGLAWTRDDSGVMNVGQQLGARWLRRALLSMVNCKSFVVQLNYAWERAKDLPFGPTDSITIILSIIAEAGIAVKSFSVFSQPGMNIFAFNNVDGRRLHLPLLEEPAFINAWAHIEKLRFDHNLIPDKVAQWVVKLIALAPNLKSLEIGFDYSVKAQLLMARLATDPGSELRELRFINAVEMKCDHLLTFLRFSRSTLRSLKLEHLQLVNGSWIDLLDELPQFFLLDDLTLSWLSTGPKTILHFPSLENPLAETAEAANFKLGSRRFRGFRKNMSVSYHGPSMALVLDALLETSLED</sequence>
<keyword evidence="2" id="KW-1185">Reference proteome</keyword>
<dbReference type="InterPro" id="IPR036047">
    <property type="entry name" value="F-box-like_dom_sf"/>
</dbReference>
<dbReference type="AlphaFoldDB" id="A0A8H6A1A0"/>
<gene>
    <name evidence="1" type="ORF">ETB97_003793</name>
</gene>
<proteinExistence type="predicted"/>
<reference evidence="1 2" key="1">
    <citation type="submission" date="2019-04" db="EMBL/GenBank/DDBJ databases">
        <title>Aspergillus burnettii sp. nov., novel species from soil in southeast Queensland.</title>
        <authorList>
            <person name="Gilchrist C.L.M."/>
            <person name="Pitt J.I."/>
            <person name="Lange L."/>
            <person name="Lacey H.J."/>
            <person name="Vuong D."/>
            <person name="Midgley D.J."/>
            <person name="Greenfield P."/>
            <person name="Bradbury M."/>
            <person name="Lacey E."/>
            <person name="Busk P.K."/>
            <person name="Pilgaard B."/>
            <person name="Chooi Y.H."/>
            <person name="Piggott A.M."/>
        </authorList>
    </citation>
    <scope>NUCLEOTIDE SEQUENCE [LARGE SCALE GENOMIC DNA]</scope>
    <source>
        <strain evidence="1 2">FRR 5400</strain>
    </source>
</reference>
<organism evidence="1 2">
    <name type="scientific">Petromyces alliaceus</name>
    <name type="common">Aspergillus alliaceus</name>
    <dbReference type="NCBI Taxonomy" id="209559"/>
    <lineage>
        <taxon>Eukaryota</taxon>
        <taxon>Fungi</taxon>
        <taxon>Dikarya</taxon>
        <taxon>Ascomycota</taxon>
        <taxon>Pezizomycotina</taxon>
        <taxon>Eurotiomycetes</taxon>
        <taxon>Eurotiomycetidae</taxon>
        <taxon>Eurotiales</taxon>
        <taxon>Aspergillaceae</taxon>
        <taxon>Aspergillus</taxon>
        <taxon>Aspergillus subgen. Circumdati</taxon>
    </lineage>
</organism>
<dbReference type="EMBL" id="SPNV01000191">
    <property type="protein sequence ID" value="KAF5858790.1"/>
    <property type="molecule type" value="Genomic_DNA"/>
</dbReference>
<name>A0A8H6A1A0_PETAA</name>
<dbReference type="CDD" id="cd09917">
    <property type="entry name" value="F-box_SF"/>
    <property type="match status" value="1"/>
</dbReference>
<dbReference type="SUPFAM" id="SSF81383">
    <property type="entry name" value="F-box domain"/>
    <property type="match status" value="1"/>
</dbReference>
<dbReference type="SUPFAM" id="SSF52047">
    <property type="entry name" value="RNI-like"/>
    <property type="match status" value="1"/>
</dbReference>
<comment type="caution">
    <text evidence="1">The sequence shown here is derived from an EMBL/GenBank/DDBJ whole genome shotgun (WGS) entry which is preliminary data.</text>
</comment>
<accession>A0A8H6A1A0</accession>
<protein>
    <recommendedName>
        <fullName evidence="3">F-box domain-containing protein</fullName>
    </recommendedName>
</protein>
<evidence type="ECO:0008006" key="3">
    <source>
        <dbReference type="Google" id="ProtNLM"/>
    </source>
</evidence>
<evidence type="ECO:0000313" key="1">
    <source>
        <dbReference type="EMBL" id="KAF5858790.1"/>
    </source>
</evidence>